<dbReference type="InterPro" id="IPR051606">
    <property type="entry name" value="Polyketide_Oxido-like"/>
</dbReference>
<dbReference type="GO" id="GO:0004074">
    <property type="term" value="F:biliverdin reductase [NAD(P)H] activity"/>
    <property type="evidence" value="ECO:0007669"/>
    <property type="project" value="TreeGrafter"/>
</dbReference>
<evidence type="ECO:0000313" key="2">
    <source>
        <dbReference type="EMBL" id="REK76931.1"/>
    </source>
</evidence>
<evidence type="ECO:0000259" key="1">
    <source>
        <dbReference type="Pfam" id="PF13460"/>
    </source>
</evidence>
<organism evidence="2 3">
    <name type="scientific">Paenibacillus paeoniae</name>
    <dbReference type="NCBI Taxonomy" id="2292705"/>
    <lineage>
        <taxon>Bacteria</taxon>
        <taxon>Bacillati</taxon>
        <taxon>Bacillota</taxon>
        <taxon>Bacilli</taxon>
        <taxon>Bacillales</taxon>
        <taxon>Paenibacillaceae</taxon>
        <taxon>Paenibacillus</taxon>
    </lineage>
</organism>
<gene>
    <name evidence="2" type="ORF">DX130_07920</name>
</gene>
<comment type="caution">
    <text evidence="2">The sequence shown here is derived from an EMBL/GenBank/DDBJ whole genome shotgun (WGS) entry which is preliminary data.</text>
</comment>
<dbReference type="InterPro" id="IPR036291">
    <property type="entry name" value="NAD(P)-bd_dom_sf"/>
</dbReference>
<dbReference type="Gene3D" id="3.40.50.720">
    <property type="entry name" value="NAD(P)-binding Rossmann-like Domain"/>
    <property type="match status" value="1"/>
</dbReference>
<dbReference type="AlphaFoldDB" id="A0A371PL57"/>
<dbReference type="CDD" id="cd05244">
    <property type="entry name" value="BVR-B_like_SDR_a"/>
    <property type="match status" value="1"/>
</dbReference>
<evidence type="ECO:0000313" key="3">
    <source>
        <dbReference type="Proteomes" id="UP000261905"/>
    </source>
</evidence>
<name>A0A371PL57_9BACL</name>
<reference evidence="2 3" key="1">
    <citation type="submission" date="2018-08" db="EMBL/GenBank/DDBJ databases">
        <title>Paenibacillus sp. M4BSY-1, whole genome shotgun sequence.</title>
        <authorList>
            <person name="Tuo L."/>
        </authorList>
    </citation>
    <scope>NUCLEOTIDE SEQUENCE [LARGE SCALE GENOMIC DNA]</scope>
    <source>
        <strain evidence="2 3">M4BSY-1</strain>
    </source>
</reference>
<dbReference type="EMBL" id="QUBQ01000001">
    <property type="protein sequence ID" value="REK76931.1"/>
    <property type="molecule type" value="Genomic_DNA"/>
</dbReference>
<proteinExistence type="predicted"/>
<sequence>MKIAIFGASGSTGLRLIEQAIERGYSVTAFVRDSKRMMIHHDHLTILEGSVFNTHEVELAIQGQDAVIVALGANSSSPADICAKATLNIVNGMKKHQVKRIIVLTGFGTSPASRRQLGCVMRIVVKTISLLMYREFTDKEKQDEVVRQSGLNWTIVQPPKLTDGLKKGEFKHGSFRPSMLAQISRSDVATFMLDEVEHSRYINQSTYLHD</sequence>
<dbReference type="GO" id="GO:0042602">
    <property type="term" value="F:riboflavin reductase (NADPH) activity"/>
    <property type="evidence" value="ECO:0007669"/>
    <property type="project" value="TreeGrafter"/>
</dbReference>
<protein>
    <submittedName>
        <fullName evidence="2">NAD-dependent epimerase/dehydratase family protein</fullName>
    </submittedName>
</protein>
<dbReference type="RefSeq" id="WP_116044186.1">
    <property type="nucleotide sequence ID" value="NZ_QUBQ01000001.1"/>
</dbReference>
<dbReference type="OrthoDB" id="9785372at2"/>
<feature type="domain" description="NAD(P)-binding" evidence="1">
    <location>
        <begin position="7"/>
        <end position="198"/>
    </location>
</feature>
<dbReference type="PANTHER" id="PTHR43355">
    <property type="entry name" value="FLAVIN REDUCTASE (NADPH)"/>
    <property type="match status" value="1"/>
</dbReference>
<dbReference type="Proteomes" id="UP000261905">
    <property type="component" value="Unassembled WGS sequence"/>
</dbReference>
<keyword evidence="3" id="KW-1185">Reference proteome</keyword>
<dbReference type="PANTHER" id="PTHR43355:SF2">
    <property type="entry name" value="FLAVIN REDUCTASE (NADPH)"/>
    <property type="match status" value="1"/>
</dbReference>
<dbReference type="Pfam" id="PF13460">
    <property type="entry name" value="NAD_binding_10"/>
    <property type="match status" value="1"/>
</dbReference>
<dbReference type="InterPro" id="IPR016040">
    <property type="entry name" value="NAD(P)-bd_dom"/>
</dbReference>
<dbReference type="SUPFAM" id="SSF51735">
    <property type="entry name" value="NAD(P)-binding Rossmann-fold domains"/>
    <property type="match status" value="1"/>
</dbReference>
<accession>A0A371PL57</accession>